<evidence type="ECO:0000256" key="3">
    <source>
        <dbReference type="ARBA" id="ARBA00004496"/>
    </source>
</evidence>
<evidence type="ECO:0000256" key="15">
    <source>
        <dbReference type="ARBA" id="ARBA00023012"/>
    </source>
</evidence>
<evidence type="ECO:0000256" key="16">
    <source>
        <dbReference type="ARBA" id="ARBA00023014"/>
    </source>
</evidence>
<evidence type="ECO:0000256" key="7">
    <source>
        <dbReference type="ARBA" id="ARBA00022490"/>
    </source>
</evidence>
<dbReference type="SMART" id="SM00448">
    <property type="entry name" value="REC"/>
    <property type="match status" value="1"/>
</dbReference>
<dbReference type="Gene3D" id="3.30.565.10">
    <property type="entry name" value="Histidine kinase-like ATPase, C-terminal domain"/>
    <property type="match status" value="1"/>
</dbReference>
<dbReference type="Pfam" id="PF02518">
    <property type="entry name" value="HATPase_c"/>
    <property type="match status" value="1"/>
</dbReference>
<evidence type="ECO:0000256" key="8">
    <source>
        <dbReference type="ARBA" id="ARBA00022553"/>
    </source>
</evidence>
<comment type="catalytic activity">
    <reaction evidence="1">
        <text>ATP + protein L-histidine = ADP + protein N-phospho-L-histidine.</text>
        <dbReference type="EC" id="2.7.13.3"/>
    </reaction>
</comment>
<evidence type="ECO:0000256" key="5">
    <source>
        <dbReference type="ARBA" id="ARBA00017322"/>
    </source>
</evidence>
<evidence type="ECO:0000256" key="18">
    <source>
        <dbReference type="ARBA" id="ARBA00030800"/>
    </source>
</evidence>
<gene>
    <name evidence="23" type="ORF">RAN89_00140</name>
</gene>
<dbReference type="InterPro" id="IPR003594">
    <property type="entry name" value="HATPase_dom"/>
</dbReference>
<evidence type="ECO:0000259" key="21">
    <source>
        <dbReference type="PROSITE" id="PS50109"/>
    </source>
</evidence>
<keyword evidence="8 19" id="KW-0597">Phosphoprotein</keyword>
<dbReference type="Gene3D" id="3.40.50.2300">
    <property type="match status" value="1"/>
</dbReference>
<feature type="modified residue" description="4-aspartylphosphate" evidence="19">
    <location>
        <position position="70"/>
    </location>
</feature>
<name>A0ABZ0AYX8_9BURK</name>
<keyword evidence="10" id="KW-0479">Metal-binding</keyword>
<dbReference type="Gene3D" id="1.20.5.1930">
    <property type="match status" value="1"/>
</dbReference>
<dbReference type="EC" id="2.7.13.3" evidence="4"/>
<dbReference type="InterPro" id="IPR011712">
    <property type="entry name" value="Sig_transdc_His_kin_sub3_dim/P"/>
</dbReference>
<dbReference type="PANTHER" id="PTHR24421:SF10">
    <property type="entry name" value="NITRATE_NITRITE SENSOR PROTEIN NARQ"/>
    <property type="match status" value="1"/>
</dbReference>
<sequence>MNRMIALKHESNPLGNPVKVLHLEDSDADHLLVKRALEGSDLRFSIARADDKQSLLASLLDQEFDIVLMDYRLPGFTAMDAWAELSKLSATPPCVIVSGAIGEAAAVAAIQSGITDYLHKDKLKELARVILRALKLHQSEKERQRTANALEESERRISELARHLQSSLEQERAAISREIHDEIGGALAAMNLDVAWIKRHTESPEILERLSAIQQMVGQALTATQRIMQNTRPAILDQGLAASVQWLSEAHSKRVGRRVLLNCRLDNDTALNDGARLTAYRVVQESLTNIGKYAPAADVLIDIADGGDGLTVEVSDNGPGFDMTRLQKTAGFGLKGLSERAKNIGGWLDVSSTPGRGTSITLTLPLQPPPTNPTTSKNP</sequence>
<dbReference type="RefSeq" id="WP_313867696.1">
    <property type="nucleotide sequence ID" value="NZ_CP132507.1"/>
</dbReference>
<feature type="coiled-coil region" evidence="20">
    <location>
        <begin position="136"/>
        <end position="170"/>
    </location>
</feature>
<comment type="cofactor">
    <cofactor evidence="2">
        <name>[4Fe-4S] cluster</name>
        <dbReference type="ChEBI" id="CHEBI:49883"/>
    </cofactor>
</comment>
<evidence type="ECO:0000256" key="12">
    <source>
        <dbReference type="ARBA" id="ARBA00022777"/>
    </source>
</evidence>
<dbReference type="Pfam" id="PF00072">
    <property type="entry name" value="Response_reg"/>
    <property type="match status" value="1"/>
</dbReference>
<evidence type="ECO:0000256" key="1">
    <source>
        <dbReference type="ARBA" id="ARBA00000085"/>
    </source>
</evidence>
<dbReference type="InterPro" id="IPR011006">
    <property type="entry name" value="CheY-like_superfamily"/>
</dbReference>
<dbReference type="PROSITE" id="PS50109">
    <property type="entry name" value="HIS_KIN"/>
    <property type="match status" value="1"/>
</dbReference>
<keyword evidence="12" id="KW-0418">Kinase</keyword>
<keyword evidence="13" id="KW-0067">ATP-binding</keyword>
<keyword evidence="20" id="KW-0175">Coiled coil</keyword>
<keyword evidence="15" id="KW-0902">Two-component regulatory system</keyword>
<evidence type="ECO:0000256" key="17">
    <source>
        <dbReference type="ARBA" id="ARBA00024827"/>
    </source>
</evidence>
<dbReference type="PRINTS" id="PR00344">
    <property type="entry name" value="BCTRLSENSOR"/>
</dbReference>
<comment type="subcellular location">
    <subcellularLocation>
        <location evidence="3">Cytoplasm</location>
    </subcellularLocation>
</comment>
<protein>
    <recommendedName>
        <fullName evidence="5">Oxygen sensor histidine kinase NreB</fullName>
        <ecNumber evidence="4">2.7.13.3</ecNumber>
    </recommendedName>
    <alternativeName>
        <fullName evidence="18">Nitrogen regulation protein B</fullName>
    </alternativeName>
</protein>
<evidence type="ECO:0000256" key="2">
    <source>
        <dbReference type="ARBA" id="ARBA00001966"/>
    </source>
</evidence>
<evidence type="ECO:0000256" key="10">
    <source>
        <dbReference type="ARBA" id="ARBA00022723"/>
    </source>
</evidence>
<keyword evidence="11" id="KW-0547">Nucleotide-binding</keyword>
<evidence type="ECO:0000313" key="24">
    <source>
        <dbReference type="Proteomes" id="UP001302257"/>
    </source>
</evidence>
<keyword evidence="7" id="KW-0963">Cytoplasm</keyword>
<dbReference type="PROSITE" id="PS50110">
    <property type="entry name" value="RESPONSE_REGULATORY"/>
    <property type="match status" value="1"/>
</dbReference>
<dbReference type="InterPro" id="IPR036890">
    <property type="entry name" value="HATPase_C_sf"/>
</dbReference>
<keyword evidence="16" id="KW-0411">Iron-sulfur</keyword>
<dbReference type="Proteomes" id="UP001302257">
    <property type="component" value="Chromosome"/>
</dbReference>
<evidence type="ECO:0000256" key="11">
    <source>
        <dbReference type="ARBA" id="ARBA00022741"/>
    </source>
</evidence>
<feature type="domain" description="Histidine kinase" evidence="21">
    <location>
        <begin position="174"/>
        <end position="368"/>
    </location>
</feature>
<dbReference type="InterPro" id="IPR005467">
    <property type="entry name" value="His_kinase_dom"/>
</dbReference>
<dbReference type="InterPro" id="IPR001789">
    <property type="entry name" value="Sig_transdc_resp-reg_receiver"/>
</dbReference>
<evidence type="ECO:0000259" key="22">
    <source>
        <dbReference type="PROSITE" id="PS50110"/>
    </source>
</evidence>
<dbReference type="PANTHER" id="PTHR24421">
    <property type="entry name" value="NITRATE/NITRITE SENSOR PROTEIN NARX-RELATED"/>
    <property type="match status" value="1"/>
</dbReference>
<comment type="function">
    <text evidence="17">Member of the two-component regulatory system NreB/NreC involved in the control of dissimilatory nitrate/nitrite reduction in response to oxygen. NreB functions as a direct oxygen sensor histidine kinase which is autophosphorylated, in the absence of oxygen, probably at the conserved histidine residue, and transfers its phosphate group probably to a conserved aspartate residue of NreC. NreB/NreC activates the expression of the nitrate (narGHJI) and nitrite (nir) reductase operons, as well as the putative nitrate transporter gene narT.</text>
</comment>
<dbReference type="InterPro" id="IPR050482">
    <property type="entry name" value="Sensor_HK_TwoCompSys"/>
</dbReference>
<evidence type="ECO:0000256" key="19">
    <source>
        <dbReference type="PROSITE-ProRule" id="PRU00169"/>
    </source>
</evidence>
<keyword evidence="14" id="KW-0408">Iron</keyword>
<dbReference type="SMART" id="SM00387">
    <property type="entry name" value="HATPase_c"/>
    <property type="match status" value="1"/>
</dbReference>
<keyword evidence="24" id="KW-1185">Reference proteome</keyword>
<dbReference type="Pfam" id="PF07730">
    <property type="entry name" value="HisKA_3"/>
    <property type="match status" value="1"/>
</dbReference>
<evidence type="ECO:0000256" key="13">
    <source>
        <dbReference type="ARBA" id="ARBA00022840"/>
    </source>
</evidence>
<reference evidence="23 24" key="1">
    <citation type="submission" date="2023-08" db="EMBL/GenBank/DDBJ databases">
        <title>Rhodoferax potami sp. nov. and Rhodoferax mekongensis sp. nov., isolated from the Mekong River in Thailand.</title>
        <authorList>
            <person name="Kitikhun S."/>
            <person name="Charoenyingcharoen P."/>
            <person name="Siriarchawattana P."/>
            <person name="Likhitrattanapisal S."/>
            <person name="Nilsakha T."/>
            <person name="Chanpet A."/>
            <person name="Rattanawaree P."/>
            <person name="Ingsriswang S."/>
        </authorList>
    </citation>
    <scope>NUCLEOTIDE SEQUENCE [LARGE SCALE GENOMIC DNA]</scope>
    <source>
        <strain evidence="23 24">TBRC 17307</strain>
    </source>
</reference>
<evidence type="ECO:0000256" key="4">
    <source>
        <dbReference type="ARBA" id="ARBA00012438"/>
    </source>
</evidence>
<accession>A0ABZ0AYX8</accession>
<dbReference type="EMBL" id="CP132507">
    <property type="protein sequence ID" value="WNO04875.1"/>
    <property type="molecule type" value="Genomic_DNA"/>
</dbReference>
<evidence type="ECO:0000256" key="9">
    <source>
        <dbReference type="ARBA" id="ARBA00022679"/>
    </source>
</evidence>
<keyword evidence="9" id="KW-0808">Transferase</keyword>
<feature type="domain" description="Response regulatory" evidence="22">
    <location>
        <begin position="19"/>
        <end position="135"/>
    </location>
</feature>
<proteinExistence type="predicted"/>
<keyword evidence="6" id="KW-0004">4Fe-4S</keyword>
<dbReference type="CDD" id="cd16917">
    <property type="entry name" value="HATPase_UhpB-NarQ-NarX-like"/>
    <property type="match status" value="1"/>
</dbReference>
<evidence type="ECO:0000313" key="23">
    <source>
        <dbReference type="EMBL" id="WNO04875.1"/>
    </source>
</evidence>
<dbReference type="InterPro" id="IPR004358">
    <property type="entry name" value="Sig_transdc_His_kin-like_C"/>
</dbReference>
<evidence type="ECO:0000256" key="14">
    <source>
        <dbReference type="ARBA" id="ARBA00023004"/>
    </source>
</evidence>
<evidence type="ECO:0000256" key="6">
    <source>
        <dbReference type="ARBA" id="ARBA00022485"/>
    </source>
</evidence>
<evidence type="ECO:0000256" key="20">
    <source>
        <dbReference type="SAM" id="Coils"/>
    </source>
</evidence>
<organism evidence="23 24">
    <name type="scientific">Rhodoferax mekongensis</name>
    <dbReference type="NCBI Taxonomy" id="3068341"/>
    <lineage>
        <taxon>Bacteria</taxon>
        <taxon>Pseudomonadati</taxon>
        <taxon>Pseudomonadota</taxon>
        <taxon>Betaproteobacteria</taxon>
        <taxon>Burkholderiales</taxon>
        <taxon>Comamonadaceae</taxon>
        <taxon>Rhodoferax</taxon>
    </lineage>
</organism>
<dbReference type="SUPFAM" id="SSF52172">
    <property type="entry name" value="CheY-like"/>
    <property type="match status" value="1"/>
</dbReference>
<dbReference type="CDD" id="cd00156">
    <property type="entry name" value="REC"/>
    <property type="match status" value="1"/>
</dbReference>
<dbReference type="SUPFAM" id="SSF55874">
    <property type="entry name" value="ATPase domain of HSP90 chaperone/DNA topoisomerase II/histidine kinase"/>
    <property type="match status" value="1"/>
</dbReference>